<evidence type="ECO:0000313" key="1">
    <source>
        <dbReference type="EMBL" id="HHM67656.1"/>
    </source>
</evidence>
<organism evidence="1">
    <name type="scientific">Thermus caliditerrae</name>
    <dbReference type="NCBI Taxonomy" id="1330700"/>
    <lineage>
        <taxon>Bacteria</taxon>
        <taxon>Thermotogati</taxon>
        <taxon>Deinococcota</taxon>
        <taxon>Deinococci</taxon>
        <taxon>Thermales</taxon>
        <taxon>Thermaceae</taxon>
        <taxon>Thermus</taxon>
    </lineage>
</organism>
<reference evidence="1" key="1">
    <citation type="journal article" date="2020" name="mSystems">
        <title>Genome- and Community-Level Interaction Insights into Carbon Utilization and Element Cycling Functions of Hydrothermarchaeota in Hydrothermal Sediment.</title>
        <authorList>
            <person name="Zhou Z."/>
            <person name="Liu Y."/>
            <person name="Xu W."/>
            <person name="Pan J."/>
            <person name="Luo Z.H."/>
            <person name="Li M."/>
        </authorList>
    </citation>
    <scope>NUCLEOTIDE SEQUENCE [LARGE SCALE GENOMIC DNA]</scope>
    <source>
        <strain evidence="1">SpSt-1071</strain>
    </source>
</reference>
<gene>
    <name evidence="1" type="ORF">ENM28_02860</name>
</gene>
<name>A0A7C5RE95_9DEIN</name>
<protein>
    <submittedName>
        <fullName evidence="1">Uncharacterized protein</fullName>
    </submittedName>
</protein>
<comment type="caution">
    <text evidence="1">The sequence shown here is derived from an EMBL/GenBank/DDBJ whole genome shotgun (WGS) entry which is preliminary data.</text>
</comment>
<proteinExistence type="predicted"/>
<dbReference type="EMBL" id="DRXE01000106">
    <property type="protein sequence ID" value="HHM67656.1"/>
    <property type="molecule type" value="Genomic_DNA"/>
</dbReference>
<sequence>MDAAEARAWAAAARPERIPPPAHTEAGAAAVRALRDAGLWERFAALRRHARDWRAWQDWLHGPIAREFGRLGAREFVAAVREALEGLASRPDLARPLIWLERQLQRRPTPVRVAQEAVEDDPMRALVDAIIAGDEAALAEAIARMTLDA</sequence>
<accession>A0A7C5RE95</accession>
<dbReference type="AlphaFoldDB" id="A0A7C5RE95"/>